<feature type="transmembrane region" description="Helical" evidence="9">
    <location>
        <begin position="412"/>
        <end position="433"/>
    </location>
</feature>
<dbReference type="GO" id="GO:0042773">
    <property type="term" value="P:ATP synthesis coupled electron transport"/>
    <property type="evidence" value="ECO:0007669"/>
    <property type="project" value="InterPro"/>
</dbReference>
<feature type="transmembrane region" description="Helical" evidence="9">
    <location>
        <begin position="463"/>
        <end position="482"/>
    </location>
</feature>
<dbReference type="RefSeq" id="WP_269462850.1">
    <property type="nucleotide sequence ID" value="NZ_AP018920.1"/>
</dbReference>
<feature type="transmembrane region" description="Helical" evidence="9">
    <location>
        <begin position="210"/>
        <end position="235"/>
    </location>
</feature>
<evidence type="ECO:0000313" key="12">
    <source>
        <dbReference type="Proteomes" id="UP000194360"/>
    </source>
</evidence>
<evidence type="ECO:0000256" key="4">
    <source>
        <dbReference type="ARBA" id="ARBA00022692"/>
    </source>
</evidence>
<evidence type="ECO:0000256" key="1">
    <source>
        <dbReference type="ARBA" id="ARBA00004651"/>
    </source>
</evidence>
<dbReference type="Pfam" id="PF00361">
    <property type="entry name" value="Proton_antipo_M"/>
    <property type="match status" value="1"/>
</dbReference>
<comment type="subcellular location">
    <subcellularLocation>
        <location evidence="1">Cell membrane</location>
        <topology evidence="1">Multi-pass membrane protein</topology>
    </subcellularLocation>
    <subcellularLocation>
        <location evidence="7">Membrane</location>
        <topology evidence="7">Multi-pass membrane protein</topology>
    </subcellularLocation>
</comment>
<feature type="transmembrane region" description="Helical" evidence="9">
    <location>
        <begin position="303"/>
        <end position="322"/>
    </location>
</feature>
<organism evidence="11 12">
    <name type="scientific">Pseudonocardia autotrophica</name>
    <name type="common">Amycolata autotrophica</name>
    <name type="synonym">Nocardia autotrophica</name>
    <dbReference type="NCBI Taxonomy" id="2074"/>
    <lineage>
        <taxon>Bacteria</taxon>
        <taxon>Bacillati</taxon>
        <taxon>Actinomycetota</taxon>
        <taxon>Actinomycetes</taxon>
        <taxon>Pseudonocardiales</taxon>
        <taxon>Pseudonocardiaceae</taxon>
        <taxon>Pseudonocardia</taxon>
    </lineage>
</organism>
<dbReference type="EMBL" id="MIGB01000042">
    <property type="protein sequence ID" value="OSY36173.1"/>
    <property type="molecule type" value="Genomic_DNA"/>
</dbReference>
<feature type="transmembrane region" description="Helical" evidence="9">
    <location>
        <begin position="30"/>
        <end position="53"/>
    </location>
</feature>
<evidence type="ECO:0000256" key="5">
    <source>
        <dbReference type="ARBA" id="ARBA00022989"/>
    </source>
</evidence>
<feature type="transmembrane region" description="Helical" evidence="9">
    <location>
        <begin position="373"/>
        <end position="400"/>
    </location>
</feature>
<reference evidence="11 12" key="1">
    <citation type="submission" date="2016-09" db="EMBL/GenBank/DDBJ databases">
        <title>Pseudonocardia autotrophica DSM535, a candidate organism with high potential of specific P450 cytochromes.</title>
        <authorList>
            <person name="Grumaz C."/>
            <person name="Vainshtein Y."/>
            <person name="Kirstahler P."/>
            <person name="Sohn K."/>
        </authorList>
    </citation>
    <scope>NUCLEOTIDE SEQUENCE [LARGE SCALE GENOMIC DNA]</scope>
    <source>
        <strain evidence="11 12">DSM 535</strain>
    </source>
</reference>
<evidence type="ECO:0000256" key="6">
    <source>
        <dbReference type="ARBA" id="ARBA00023136"/>
    </source>
</evidence>
<dbReference type="InterPro" id="IPR001750">
    <property type="entry name" value="ND/Mrp_TM"/>
</dbReference>
<feature type="transmembrane region" description="Helical" evidence="9">
    <location>
        <begin position="275"/>
        <end position="296"/>
    </location>
</feature>
<evidence type="ECO:0000256" key="9">
    <source>
        <dbReference type="SAM" id="Phobius"/>
    </source>
</evidence>
<dbReference type="Proteomes" id="UP000194360">
    <property type="component" value="Unassembled WGS sequence"/>
</dbReference>
<feature type="transmembrane region" description="Helical" evidence="9">
    <location>
        <begin position="166"/>
        <end position="190"/>
    </location>
</feature>
<evidence type="ECO:0000313" key="11">
    <source>
        <dbReference type="EMBL" id="OSY36173.1"/>
    </source>
</evidence>
<comment type="caution">
    <text evidence="11">The sequence shown here is derived from an EMBL/GenBank/DDBJ whole genome shotgun (WGS) entry which is preliminary data.</text>
</comment>
<accession>A0A1Y2MLL6</accession>
<dbReference type="PRINTS" id="PR01437">
    <property type="entry name" value="NUOXDRDTASE4"/>
</dbReference>
<feature type="region of interest" description="Disordered" evidence="8">
    <location>
        <begin position="518"/>
        <end position="563"/>
    </location>
</feature>
<keyword evidence="5 9" id="KW-1133">Transmembrane helix</keyword>
<evidence type="ECO:0000256" key="2">
    <source>
        <dbReference type="ARBA" id="ARBA00005346"/>
    </source>
</evidence>
<protein>
    <submittedName>
        <fullName evidence="11">Na(+)/H(+) antiporter subunit D</fullName>
    </submittedName>
</protein>
<feature type="transmembrane region" description="Helical" evidence="9">
    <location>
        <begin position="137"/>
        <end position="154"/>
    </location>
</feature>
<feature type="transmembrane region" description="Helical" evidence="9">
    <location>
        <begin position="242"/>
        <end position="263"/>
    </location>
</feature>
<keyword evidence="12" id="KW-1185">Reference proteome</keyword>
<dbReference type="PANTHER" id="PTHR42703:SF1">
    <property type="entry name" value="NA(+)_H(+) ANTIPORTER SUBUNIT D1"/>
    <property type="match status" value="1"/>
</dbReference>
<evidence type="ECO:0000259" key="10">
    <source>
        <dbReference type="Pfam" id="PF00361"/>
    </source>
</evidence>
<feature type="transmembrane region" description="Helical" evidence="9">
    <location>
        <begin position="334"/>
        <end position="352"/>
    </location>
</feature>
<keyword evidence="6 9" id="KW-0472">Membrane</keyword>
<dbReference type="AlphaFoldDB" id="A0A1Y2MLL6"/>
<comment type="similarity">
    <text evidence="2">Belongs to the CPA3 antiporters (TC 2.A.63) subunit D family.</text>
</comment>
<dbReference type="InterPro" id="IPR003918">
    <property type="entry name" value="NADH_UbQ_OxRdtase"/>
</dbReference>
<evidence type="ECO:0000256" key="8">
    <source>
        <dbReference type="SAM" id="MobiDB-lite"/>
    </source>
</evidence>
<feature type="transmembrane region" description="Helical" evidence="9">
    <location>
        <begin position="112"/>
        <end position="131"/>
    </location>
</feature>
<dbReference type="NCBIfam" id="NF009308">
    <property type="entry name" value="PRK12665.1"/>
    <property type="match status" value="1"/>
</dbReference>
<feature type="compositionally biased region" description="Low complexity" evidence="8">
    <location>
        <begin position="530"/>
        <end position="540"/>
    </location>
</feature>
<feature type="transmembrane region" description="Helical" evidence="9">
    <location>
        <begin position="83"/>
        <end position="100"/>
    </location>
</feature>
<dbReference type="InterPro" id="IPR050586">
    <property type="entry name" value="CPA3_Na-H_Antiporter_D"/>
</dbReference>
<name>A0A1Y2MLL6_PSEAH</name>
<sequence>MTLLQALVAFPVLLPMLGAAASVIVGRHASLQRVIGVVTLAIVCVVAGILLVAADRNGPVVAELGGWPAPMGIALVADRMSALLLLISSLVTLAVLVYAIDQRISDYGRETASTTFHPIFLLLSTGVSLAYLTGDLFTLFVAFEIMLASSYVLITRRTSASRIRSGMTYVIVSLTSSLLFLTAVGFVYAATGTVNLADLAGRMELLPDGLQTVLALVLVVVFGIKAAIVPLHFWLPDSYPNAPAPVTALFAGLLTKVGIYALLRTQTLVFPQDDPSMLLLVIAAMTMVVGALGAIAQDDLNRLLSFLLVSHIGFMLFGMAVWTPEGIAGTALYVVHHITVQATLFLVSGLITRRTGTVSISQMGGLAQTAPHLAVLFAIPAITLAGLPPTSGFVAKLALLQAGAGGGLASEIVAAFVVVASLLTLYAVARVWVRVFWGTPKEPLVDNDPNDELVVGTARSARGMYVGASSLVVVSIVIALFAGPLSGITARAGEDLYGRDTYRSAVLEPVAVIPAGDTGAGAEDAGDTGAGAADAGAADAGTDDGAGGTALAELPGAGTEVTP</sequence>
<dbReference type="GO" id="GO:0008137">
    <property type="term" value="F:NADH dehydrogenase (ubiquinone) activity"/>
    <property type="evidence" value="ECO:0007669"/>
    <property type="project" value="InterPro"/>
</dbReference>
<keyword evidence="4 7" id="KW-0812">Transmembrane</keyword>
<keyword evidence="3" id="KW-1003">Cell membrane</keyword>
<evidence type="ECO:0000256" key="7">
    <source>
        <dbReference type="RuleBase" id="RU000320"/>
    </source>
</evidence>
<dbReference type="GO" id="GO:0005886">
    <property type="term" value="C:plasma membrane"/>
    <property type="evidence" value="ECO:0007669"/>
    <property type="project" value="UniProtKB-SubCell"/>
</dbReference>
<gene>
    <name evidence="11" type="primary">mrpD_2</name>
    <name evidence="11" type="ORF">BG845_05571</name>
</gene>
<evidence type="ECO:0000256" key="3">
    <source>
        <dbReference type="ARBA" id="ARBA00022475"/>
    </source>
</evidence>
<dbReference type="STRING" id="2074.BG845_05571"/>
<dbReference type="PANTHER" id="PTHR42703">
    <property type="entry name" value="NADH DEHYDROGENASE"/>
    <property type="match status" value="1"/>
</dbReference>
<proteinExistence type="inferred from homology"/>
<feature type="domain" description="NADH:quinone oxidoreductase/Mrp antiporter transmembrane" evidence="10">
    <location>
        <begin position="134"/>
        <end position="424"/>
    </location>
</feature>